<dbReference type="PROSITE" id="PS51186">
    <property type="entry name" value="GNAT"/>
    <property type="match status" value="1"/>
</dbReference>
<dbReference type="SUPFAM" id="SSF55729">
    <property type="entry name" value="Acyl-CoA N-acyltransferases (Nat)"/>
    <property type="match status" value="1"/>
</dbReference>
<name>U5W2T1_9ACTN</name>
<protein>
    <submittedName>
        <fullName evidence="2">GCN5-like N-acetyltransferase</fullName>
    </submittedName>
</protein>
<dbReference type="InterPro" id="IPR016181">
    <property type="entry name" value="Acyl_CoA_acyltransferase"/>
</dbReference>
<dbReference type="PATRIC" id="fig|1246995.3.peg.5240"/>
<keyword evidence="3" id="KW-1185">Reference proteome</keyword>
<organism evidence="2 3">
    <name type="scientific">Actinoplanes friuliensis DSM 7358</name>
    <dbReference type="NCBI Taxonomy" id="1246995"/>
    <lineage>
        <taxon>Bacteria</taxon>
        <taxon>Bacillati</taxon>
        <taxon>Actinomycetota</taxon>
        <taxon>Actinomycetes</taxon>
        <taxon>Micromonosporales</taxon>
        <taxon>Micromonosporaceae</taxon>
        <taxon>Actinoplanes</taxon>
    </lineage>
</organism>
<dbReference type="InterPro" id="IPR000182">
    <property type="entry name" value="GNAT_dom"/>
</dbReference>
<dbReference type="HOGENOM" id="CLU_013985_3_2_11"/>
<keyword evidence="2" id="KW-0808">Transferase</keyword>
<dbReference type="KEGG" id="afs:AFR_25850"/>
<feature type="domain" description="N-acetyltransferase" evidence="1">
    <location>
        <begin position="34"/>
        <end position="200"/>
    </location>
</feature>
<dbReference type="AlphaFoldDB" id="U5W2T1"/>
<evidence type="ECO:0000313" key="3">
    <source>
        <dbReference type="Proteomes" id="UP000017746"/>
    </source>
</evidence>
<dbReference type="Proteomes" id="UP000017746">
    <property type="component" value="Chromosome"/>
</dbReference>
<gene>
    <name evidence="2" type="ORF">AFR_25850</name>
</gene>
<evidence type="ECO:0000313" key="2">
    <source>
        <dbReference type="EMBL" id="AGZ43434.1"/>
    </source>
</evidence>
<dbReference type="PANTHER" id="PTHR43610">
    <property type="entry name" value="BLL6696 PROTEIN"/>
    <property type="match status" value="1"/>
</dbReference>
<accession>U5W2T1</accession>
<dbReference type="EMBL" id="CP006272">
    <property type="protein sequence ID" value="AGZ43434.1"/>
    <property type="molecule type" value="Genomic_DNA"/>
</dbReference>
<sequence length="218" mass="24548">MNLLVDLLGGPELPDHRRMVADFLFKPVLTGDKVVLRPFEPGDFAGIKEALLDPEVMRLTGSQPVVWDQAAEARMREWYDTRAEQADRLDLAVEDRATGDWVGEVVLNKWDPANAACNFRIMFGPSGQDRGLGTEATRLMIGYAFQRLGLHRISLEVYNFNPRARRVYEKAGFVAEGVLRDALRTGDGWVDATVMAILADDWRALPEERKALIYDQQG</sequence>
<dbReference type="PANTHER" id="PTHR43610:SF1">
    <property type="entry name" value="N-ACETYLTRANSFERASE DOMAIN-CONTAINING PROTEIN"/>
    <property type="match status" value="1"/>
</dbReference>
<reference evidence="2 3" key="1">
    <citation type="journal article" date="2014" name="J. Biotechnol.">
        <title>Complete genome sequence of the actinobacterium Actinoplanes friuliensis HAG 010964, producer of the lipopeptide antibiotic friulimycin.</title>
        <authorList>
            <person name="Ruckert C."/>
            <person name="Szczepanowski R."/>
            <person name="Albersmeier A."/>
            <person name="Goesmann A."/>
            <person name="Fischer N."/>
            <person name="Steinkamper A."/>
            <person name="Puhler A."/>
            <person name="Biener R."/>
            <person name="Schwartz D."/>
            <person name="Kalinowski J."/>
        </authorList>
    </citation>
    <scope>NUCLEOTIDE SEQUENCE [LARGE SCALE GENOMIC DNA]</scope>
    <source>
        <strain evidence="2 3">DSM 7358</strain>
    </source>
</reference>
<evidence type="ECO:0000259" key="1">
    <source>
        <dbReference type="PROSITE" id="PS51186"/>
    </source>
</evidence>
<proteinExistence type="predicted"/>
<dbReference type="Pfam" id="PF13302">
    <property type="entry name" value="Acetyltransf_3"/>
    <property type="match status" value="1"/>
</dbReference>
<dbReference type="eggNOG" id="COG1670">
    <property type="taxonomic scope" value="Bacteria"/>
</dbReference>
<dbReference type="GO" id="GO:0016747">
    <property type="term" value="F:acyltransferase activity, transferring groups other than amino-acyl groups"/>
    <property type="evidence" value="ECO:0007669"/>
    <property type="project" value="InterPro"/>
</dbReference>
<dbReference type="Gene3D" id="3.40.630.30">
    <property type="match status" value="1"/>
</dbReference>